<comment type="caution">
    <text evidence="1">The sequence shown here is derived from an EMBL/GenBank/DDBJ whole genome shotgun (WGS) entry which is preliminary data.</text>
</comment>
<organism evidence="1 2">
    <name type="scientific">Photorhabdus australis subsp. thailandensis</name>
    <dbReference type="NCBI Taxonomy" id="2805096"/>
    <lineage>
        <taxon>Bacteria</taxon>
        <taxon>Pseudomonadati</taxon>
        <taxon>Pseudomonadota</taxon>
        <taxon>Gammaproteobacteria</taxon>
        <taxon>Enterobacterales</taxon>
        <taxon>Morganellaceae</taxon>
        <taxon>Photorhabdus</taxon>
    </lineage>
</organism>
<dbReference type="Proteomes" id="UP000093476">
    <property type="component" value="Unassembled WGS sequence"/>
</dbReference>
<proteinExistence type="predicted"/>
<name>A0A1C0TZH8_9GAMM</name>
<protein>
    <submittedName>
        <fullName evidence="1">Uncharacterized protein</fullName>
    </submittedName>
</protein>
<evidence type="ECO:0000313" key="2">
    <source>
        <dbReference type="Proteomes" id="UP000093476"/>
    </source>
</evidence>
<keyword evidence="2" id="KW-1185">Reference proteome</keyword>
<dbReference type="EMBL" id="LOMY01000182">
    <property type="protein sequence ID" value="OCQ51078.1"/>
    <property type="molecule type" value="Genomic_DNA"/>
</dbReference>
<sequence length="84" mass="9856">MFLWYAIKFTHMTFGLVPKVLYPIDMVLTIFSVYKLRAMVNSIVFKIGHVQHIIASKIVCVDQAVRLNFRRDYRNQGIGFGVRY</sequence>
<reference evidence="1 2" key="1">
    <citation type="submission" date="2015-12" db="EMBL/GenBank/DDBJ databases">
        <title>Genome comparisons provide insights into the role of secondary metabolites in the pathogenic phase of the Photorhabdus life cycle.</title>
        <authorList>
            <person name="Tobias N.J."/>
            <person name="Mishra B."/>
            <person name="Gupta D.K."/>
            <person name="Thines M."/>
            <person name="Stinear T.P."/>
            <person name="Bode H.B."/>
        </authorList>
    </citation>
    <scope>NUCLEOTIDE SEQUENCE [LARGE SCALE GENOMIC DNA]</scope>
    <source>
        <strain evidence="1 2">PB68.1</strain>
    </source>
</reference>
<evidence type="ECO:0000313" key="1">
    <source>
        <dbReference type="EMBL" id="OCQ51078.1"/>
    </source>
</evidence>
<dbReference type="AlphaFoldDB" id="A0A1C0TZH8"/>
<gene>
    <name evidence="1" type="ORF">Ppb6_03753</name>
</gene>
<accession>A0A1C0TZH8</accession>